<evidence type="ECO:0000256" key="1">
    <source>
        <dbReference type="SAM" id="Coils"/>
    </source>
</evidence>
<dbReference type="Proteomes" id="UP000772434">
    <property type="component" value="Unassembled WGS sequence"/>
</dbReference>
<comment type="caution">
    <text evidence="3">The sequence shown here is derived from an EMBL/GenBank/DDBJ whole genome shotgun (WGS) entry which is preliminary data.</text>
</comment>
<proteinExistence type="predicted"/>
<evidence type="ECO:0000313" key="3">
    <source>
        <dbReference type="EMBL" id="KAF9061752.1"/>
    </source>
</evidence>
<evidence type="ECO:0000313" key="4">
    <source>
        <dbReference type="Proteomes" id="UP000772434"/>
    </source>
</evidence>
<keyword evidence="4" id="KW-1185">Reference proteome</keyword>
<name>A0A9P5PFI9_9AGAR</name>
<protein>
    <submittedName>
        <fullName evidence="3">Uncharacterized protein</fullName>
    </submittedName>
</protein>
<organism evidence="3 4">
    <name type="scientific">Rhodocollybia butyracea</name>
    <dbReference type="NCBI Taxonomy" id="206335"/>
    <lineage>
        <taxon>Eukaryota</taxon>
        <taxon>Fungi</taxon>
        <taxon>Dikarya</taxon>
        <taxon>Basidiomycota</taxon>
        <taxon>Agaricomycotina</taxon>
        <taxon>Agaricomycetes</taxon>
        <taxon>Agaricomycetidae</taxon>
        <taxon>Agaricales</taxon>
        <taxon>Marasmiineae</taxon>
        <taxon>Omphalotaceae</taxon>
        <taxon>Rhodocollybia</taxon>
    </lineage>
</organism>
<dbReference type="OrthoDB" id="2800503at2759"/>
<feature type="compositionally biased region" description="Polar residues" evidence="2">
    <location>
        <begin position="1"/>
        <end position="14"/>
    </location>
</feature>
<sequence length="243" mass="27002">MSDKSSSPAPSTPQLRPRPKSPEKAKETLLAAGWPVDTTEPAHDTFNTLIELANANFTAITGTTSALKAKKKEWELTRAAAIYLKDQFKTKRRNDMAEDIAEEVATIIQRTTKGNNTNIGDDDANEIIDSITTRLEQMFEFKLEELTGNATSLKITDETALTQIIADREAQTAFDTATNIVEKCEGMMEDIEEAKERLGDITYKLQKLTKSTLPDGNEGGKTYEGWDHYTNELDATINQHGEI</sequence>
<accession>A0A9P5PFI9</accession>
<dbReference type="AlphaFoldDB" id="A0A9P5PFI9"/>
<keyword evidence="1" id="KW-0175">Coiled coil</keyword>
<gene>
    <name evidence="3" type="ORF">BDP27DRAFT_1428597</name>
</gene>
<dbReference type="EMBL" id="JADNRY010000191">
    <property type="protein sequence ID" value="KAF9061752.1"/>
    <property type="molecule type" value="Genomic_DNA"/>
</dbReference>
<evidence type="ECO:0000256" key="2">
    <source>
        <dbReference type="SAM" id="MobiDB-lite"/>
    </source>
</evidence>
<feature type="region of interest" description="Disordered" evidence="2">
    <location>
        <begin position="1"/>
        <end position="26"/>
    </location>
</feature>
<reference evidence="3" key="1">
    <citation type="submission" date="2020-11" db="EMBL/GenBank/DDBJ databases">
        <authorList>
            <consortium name="DOE Joint Genome Institute"/>
            <person name="Ahrendt S."/>
            <person name="Riley R."/>
            <person name="Andreopoulos W."/>
            <person name="Labutti K."/>
            <person name="Pangilinan J."/>
            <person name="Ruiz-Duenas F.J."/>
            <person name="Barrasa J.M."/>
            <person name="Sanchez-Garcia M."/>
            <person name="Camarero S."/>
            <person name="Miyauchi S."/>
            <person name="Serrano A."/>
            <person name="Linde D."/>
            <person name="Babiker R."/>
            <person name="Drula E."/>
            <person name="Ayuso-Fernandez I."/>
            <person name="Pacheco R."/>
            <person name="Padilla G."/>
            <person name="Ferreira P."/>
            <person name="Barriuso J."/>
            <person name="Kellner H."/>
            <person name="Castanera R."/>
            <person name="Alfaro M."/>
            <person name="Ramirez L."/>
            <person name="Pisabarro A.G."/>
            <person name="Kuo A."/>
            <person name="Tritt A."/>
            <person name="Lipzen A."/>
            <person name="He G."/>
            <person name="Yan M."/>
            <person name="Ng V."/>
            <person name="Cullen D."/>
            <person name="Martin F."/>
            <person name="Rosso M.-N."/>
            <person name="Henrissat B."/>
            <person name="Hibbett D."/>
            <person name="Martinez A.T."/>
            <person name="Grigoriev I.V."/>
        </authorList>
    </citation>
    <scope>NUCLEOTIDE SEQUENCE</scope>
    <source>
        <strain evidence="3">AH 40177</strain>
    </source>
</reference>
<feature type="coiled-coil region" evidence="1">
    <location>
        <begin position="177"/>
        <end position="211"/>
    </location>
</feature>